<evidence type="ECO:0000313" key="8">
    <source>
        <dbReference type="EMBL" id="KAG0113378.1"/>
    </source>
</evidence>
<evidence type="ECO:0000256" key="7">
    <source>
        <dbReference type="SAM" id="Phobius"/>
    </source>
</evidence>
<gene>
    <name evidence="9" type="ORF">IHE44_0012157</name>
    <name evidence="8" type="ORF">IHE44_010691</name>
</gene>
<keyword evidence="3" id="KW-0813">Transport</keyword>
<dbReference type="PANTHER" id="PTHR11119">
    <property type="entry name" value="XANTHINE-URACIL / VITAMIN C PERMEASE FAMILY MEMBER"/>
    <property type="match status" value="1"/>
</dbReference>
<dbReference type="InterPro" id="IPR006042">
    <property type="entry name" value="Xan_ur_permease"/>
</dbReference>
<feature type="transmembrane region" description="Helical" evidence="7">
    <location>
        <begin position="128"/>
        <end position="150"/>
    </location>
</feature>
<evidence type="ECO:0000256" key="1">
    <source>
        <dbReference type="ARBA" id="ARBA00004141"/>
    </source>
</evidence>
<keyword evidence="6 7" id="KW-0472">Membrane</keyword>
<sequence length="274" mass="29506">MAIHTGADGQGKEKLLESAKMQHLTWHQAPIFKLLDQAHYATTENSVHFKERKDISDSRAQDGAANQLWSLKFWSPGNGGIIVGHLIESHFWITIRTPVGSRMVIIAGACAMLLSGIFGKVGAMLASIPIPVIGGMFLVMFGVITAVGISNLQYTDMNSSRNIFIFGFSLFAGLTIPNWASKNSTLLETGIIQLDQVILVLLTTGMFVGGLLGFILDNTIPEAVASSTKEKAHGWGHESLQQEQPQVQTVSADQCDPGSVIGCDSAGRLGFTKH</sequence>
<accession>A0A835NDX8</accession>
<reference evidence="9 10" key="2">
    <citation type="journal article" date="2021" name="J. Hered.">
        <title>Feather Gene Expression Elucidates the Developmental Basis of Plumage Iridescence in African Starlings.</title>
        <authorList>
            <person name="Rubenstein D.R."/>
            <person name="Corvelo A."/>
            <person name="MacManes M.D."/>
            <person name="Maia R."/>
            <person name="Narzisi G."/>
            <person name="Rousaki A."/>
            <person name="Vandenabeele P."/>
            <person name="Shawkey M.D."/>
            <person name="Solomon J."/>
        </authorList>
    </citation>
    <scope>NUCLEOTIDE SEQUENCE [LARGE SCALE GENOMIC DNA]</scope>
    <source>
        <strain evidence="9">SS15</strain>
    </source>
</reference>
<dbReference type="Pfam" id="PF00860">
    <property type="entry name" value="Xan_ur_permease"/>
    <property type="match status" value="1"/>
</dbReference>
<comment type="caution">
    <text evidence="8">The sequence shown here is derived from an EMBL/GenBank/DDBJ whole genome shotgun (WGS) entry which is preliminary data.</text>
</comment>
<evidence type="ECO:0000313" key="9">
    <source>
        <dbReference type="EMBL" id="KAI1239049.1"/>
    </source>
</evidence>
<dbReference type="EMBL" id="JADDUC010000454">
    <property type="protein sequence ID" value="KAG0113378.1"/>
    <property type="molecule type" value="Genomic_DNA"/>
</dbReference>
<dbReference type="GO" id="GO:0005886">
    <property type="term" value="C:plasma membrane"/>
    <property type="evidence" value="ECO:0007669"/>
    <property type="project" value="UniProtKB-ARBA"/>
</dbReference>
<organism evidence="8">
    <name type="scientific">Lamprotornis superbus</name>
    <dbReference type="NCBI Taxonomy" id="245042"/>
    <lineage>
        <taxon>Eukaryota</taxon>
        <taxon>Metazoa</taxon>
        <taxon>Chordata</taxon>
        <taxon>Craniata</taxon>
        <taxon>Vertebrata</taxon>
        <taxon>Euteleostomi</taxon>
        <taxon>Archelosauria</taxon>
        <taxon>Archosauria</taxon>
        <taxon>Dinosauria</taxon>
        <taxon>Saurischia</taxon>
        <taxon>Theropoda</taxon>
        <taxon>Coelurosauria</taxon>
        <taxon>Aves</taxon>
        <taxon>Neognathae</taxon>
        <taxon>Neoaves</taxon>
        <taxon>Telluraves</taxon>
        <taxon>Australaves</taxon>
        <taxon>Passeriformes</taxon>
        <taxon>Sturnidae</taxon>
        <taxon>Lamprotornis</taxon>
    </lineage>
</organism>
<dbReference type="AlphaFoldDB" id="A0A835NDX8"/>
<dbReference type="PROSITE" id="PS01116">
    <property type="entry name" value="XANTH_URACIL_PERMASE"/>
    <property type="match status" value="1"/>
</dbReference>
<reference evidence="8" key="1">
    <citation type="submission" date="2020-10" db="EMBL/GenBank/DDBJ databases">
        <title>Feather gene expression reveals the developmental basis of iridescence in African starlings.</title>
        <authorList>
            <person name="Rubenstein D.R."/>
        </authorList>
    </citation>
    <scope>NUCLEOTIDE SEQUENCE</scope>
    <source>
        <strain evidence="8">SS15</strain>
        <tissue evidence="8">Liver</tissue>
    </source>
</reference>
<dbReference type="Proteomes" id="UP000618051">
    <property type="component" value="Unassembled WGS sequence"/>
</dbReference>
<evidence type="ECO:0000256" key="5">
    <source>
        <dbReference type="ARBA" id="ARBA00022989"/>
    </source>
</evidence>
<name>A0A835NDX8_9PASS</name>
<dbReference type="EMBL" id="JADDUC020000005">
    <property type="protein sequence ID" value="KAI1239049.1"/>
    <property type="molecule type" value="Genomic_DNA"/>
</dbReference>
<evidence type="ECO:0000313" key="10">
    <source>
        <dbReference type="Proteomes" id="UP000618051"/>
    </source>
</evidence>
<dbReference type="InterPro" id="IPR006043">
    <property type="entry name" value="NCS2"/>
</dbReference>
<dbReference type="OrthoDB" id="1641903at2759"/>
<evidence type="ECO:0000256" key="4">
    <source>
        <dbReference type="ARBA" id="ARBA00022692"/>
    </source>
</evidence>
<proteinExistence type="inferred from homology"/>
<keyword evidence="5 7" id="KW-1133">Transmembrane helix</keyword>
<evidence type="ECO:0000256" key="2">
    <source>
        <dbReference type="ARBA" id="ARBA00008821"/>
    </source>
</evidence>
<evidence type="ECO:0000256" key="3">
    <source>
        <dbReference type="ARBA" id="ARBA00022448"/>
    </source>
</evidence>
<feature type="transmembrane region" description="Helical" evidence="7">
    <location>
        <begin position="192"/>
        <end position="216"/>
    </location>
</feature>
<evidence type="ECO:0008006" key="11">
    <source>
        <dbReference type="Google" id="ProtNLM"/>
    </source>
</evidence>
<reference evidence="9" key="3">
    <citation type="submission" date="2022-01" db="EMBL/GenBank/DDBJ databases">
        <authorList>
            <person name="Rubenstein D.R."/>
        </authorList>
    </citation>
    <scope>NUCLEOTIDE SEQUENCE</scope>
    <source>
        <strain evidence="9">SS15</strain>
        <tissue evidence="9">Liver</tissue>
    </source>
</reference>
<keyword evidence="10" id="KW-1185">Reference proteome</keyword>
<feature type="transmembrane region" description="Helical" evidence="7">
    <location>
        <begin position="103"/>
        <end position="122"/>
    </location>
</feature>
<evidence type="ECO:0000256" key="6">
    <source>
        <dbReference type="ARBA" id="ARBA00023136"/>
    </source>
</evidence>
<keyword evidence="4 7" id="KW-0812">Transmembrane</keyword>
<feature type="transmembrane region" description="Helical" evidence="7">
    <location>
        <begin position="162"/>
        <end position="180"/>
    </location>
</feature>
<protein>
    <recommendedName>
        <fullName evidence="11">Solute carrier family 23 member 1</fullName>
    </recommendedName>
</protein>
<dbReference type="GO" id="GO:0022857">
    <property type="term" value="F:transmembrane transporter activity"/>
    <property type="evidence" value="ECO:0007669"/>
    <property type="project" value="InterPro"/>
</dbReference>
<comment type="similarity">
    <text evidence="2">Belongs to the nucleobase:cation symporter-2 (NCS2) (TC 2.A.40) family.</text>
</comment>
<comment type="subcellular location">
    <subcellularLocation>
        <location evidence="1">Membrane</location>
        <topology evidence="1">Multi-pass membrane protein</topology>
    </subcellularLocation>
</comment>